<comment type="catalytic activity">
    <reaction evidence="6">
        <text>4-demethylwyosine(37) in tRNA(Phe) + S-adenosyl-L-methionine = 4-demethyl-7-[(3S)-3-amino-3-carboxypropyl]wyosine(37) in tRNA(Phe) + S-methyl-5'-thioadenosine + H(+)</text>
        <dbReference type="Rhea" id="RHEA:36355"/>
        <dbReference type="Rhea" id="RHEA-COMP:10164"/>
        <dbReference type="Rhea" id="RHEA-COMP:10378"/>
        <dbReference type="ChEBI" id="CHEBI:15378"/>
        <dbReference type="ChEBI" id="CHEBI:17509"/>
        <dbReference type="ChEBI" id="CHEBI:59789"/>
        <dbReference type="ChEBI" id="CHEBI:64315"/>
        <dbReference type="ChEBI" id="CHEBI:73550"/>
        <dbReference type="EC" id="2.5.1.114"/>
    </reaction>
</comment>
<name>A0AAV0AEX5_PHAPC</name>
<keyword evidence="3" id="KW-0808">Transferase</keyword>
<accession>A0AAV0AEX5</accession>
<comment type="pathway">
    <text evidence="1">tRNA modification; wybutosine-tRNA(Phe) biosynthesis.</text>
</comment>
<feature type="region of interest" description="Disordered" evidence="7">
    <location>
        <begin position="1"/>
        <end position="20"/>
    </location>
</feature>
<evidence type="ECO:0000256" key="6">
    <source>
        <dbReference type="ARBA" id="ARBA00049400"/>
    </source>
</evidence>
<dbReference type="GO" id="GO:0030488">
    <property type="term" value="P:tRNA methylation"/>
    <property type="evidence" value="ECO:0007669"/>
    <property type="project" value="TreeGrafter"/>
</dbReference>
<dbReference type="Proteomes" id="UP001153365">
    <property type="component" value="Unassembled WGS sequence"/>
</dbReference>
<dbReference type="InterPro" id="IPR030382">
    <property type="entry name" value="MeTrfase_TRM5/TYW2"/>
</dbReference>
<dbReference type="EC" id="2.5.1.114" evidence="2"/>
<evidence type="ECO:0000256" key="3">
    <source>
        <dbReference type="ARBA" id="ARBA00022679"/>
    </source>
</evidence>
<keyword evidence="9" id="KW-0489">Methyltransferase</keyword>
<proteinExistence type="predicted"/>
<dbReference type="PANTHER" id="PTHR23245:SF25">
    <property type="entry name" value="TRNA WYBUTOSINE-SYNTHESIZING PROTEIN 2 HOMOLOG"/>
    <property type="match status" value="1"/>
</dbReference>
<dbReference type="InterPro" id="IPR056743">
    <property type="entry name" value="TRM5-TYW2-like_MTfase"/>
</dbReference>
<protein>
    <recommendedName>
        <fullName evidence="2">tRNA(Phe) (4-demethylwyosine(37)-C(7)) aminocarboxypropyltransferase</fullName>
        <ecNumber evidence="2">2.5.1.114</ecNumber>
    </recommendedName>
</protein>
<sequence length="491" mass="55980">MNNQPEQQGLSKSSTSPCLSNTTNTLEQRLFAVCEPRSTFELKQLIKSHSLFSTDHPVCKSPGLSKIPLSIKEKILGTELNHVDILREDDGNGEVELPLVFSDNRVPSPIWRSKHLIGFQWIPVNCVKSRPNASPVIKTLKEFISSVPGIDCSLIDQLTIPGYEAYNQLIIFQSNSFTSEDWHNKLFRGINSERERFFKLLARNFGVTHLASKGFIQRDDQVRKPWLKELYGKFDRLGQDFDQDGFDSSFWTCTKVHLPARQLSIRYVWSPTHTMYCRGNNSEKIRIGSNLSDLRNKVVVDMFAGIGFFSFCYLAGGAQKVIGCEISRWAVEGMRRGSVENGFNYRIIDKGYDESVRFRESMEDEHTRLIILPFSNQQGLRLYRGLAEHVNLGLLPDSIPFVQIAIEALRPDLGGHIHVHTELDLILENQPKDNLSAAQKSAQRLIEKILSLQNFRIELVDCVGIYFVKPIGPQKYHVVFQIRVGPYNYTV</sequence>
<dbReference type="PROSITE" id="PS51684">
    <property type="entry name" value="SAM_MT_TRM5_TYW2"/>
    <property type="match status" value="1"/>
</dbReference>
<dbReference type="EMBL" id="CALTRL010000014">
    <property type="protein sequence ID" value="CAH7665912.1"/>
    <property type="molecule type" value="Genomic_DNA"/>
</dbReference>
<gene>
    <name evidence="9" type="ORF">PPACK8108_LOCUS206</name>
</gene>
<evidence type="ECO:0000259" key="8">
    <source>
        <dbReference type="PROSITE" id="PS51684"/>
    </source>
</evidence>
<reference evidence="9" key="1">
    <citation type="submission" date="2022-06" db="EMBL/GenBank/DDBJ databases">
        <authorList>
            <consortium name="SYNGENTA / RWTH Aachen University"/>
        </authorList>
    </citation>
    <scope>NUCLEOTIDE SEQUENCE</scope>
</reference>
<comment type="caution">
    <text evidence="9">The sequence shown here is derived from an EMBL/GenBank/DDBJ whole genome shotgun (WGS) entry which is preliminary data.</text>
</comment>
<feature type="domain" description="SAM-dependent methyltransferase TRM5/TYW2-type" evidence="8">
    <location>
        <begin position="194"/>
        <end position="486"/>
    </location>
</feature>
<keyword evidence="10" id="KW-1185">Reference proteome</keyword>
<evidence type="ECO:0000256" key="1">
    <source>
        <dbReference type="ARBA" id="ARBA00004797"/>
    </source>
</evidence>
<evidence type="ECO:0000256" key="4">
    <source>
        <dbReference type="ARBA" id="ARBA00022691"/>
    </source>
</evidence>
<keyword evidence="5" id="KW-0819">tRNA processing</keyword>
<evidence type="ECO:0000256" key="5">
    <source>
        <dbReference type="ARBA" id="ARBA00022694"/>
    </source>
</evidence>
<dbReference type="GO" id="GO:0102522">
    <property type="term" value="F:tRNA 4-demethylwyosine alpha-amino-alpha-carboxypropyltransferase activity"/>
    <property type="evidence" value="ECO:0007669"/>
    <property type="project" value="UniProtKB-EC"/>
</dbReference>
<dbReference type="InterPro" id="IPR029063">
    <property type="entry name" value="SAM-dependent_MTases_sf"/>
</dbReference>
<evidence type="ECO:0000313" key="9">
    <source>
        <dbReference type="EMBL" id="CAH7665912.1"/>
    </source>
</evidence>
<evidence type="ECO:0000256" key="2">
    <source>
        <dbReference type="ARBA" id="ARBA00012265"/>
    </source>
</evidence>
<evidence type="ECO:0000313" key="10">
    <source>
        <dbReference type="Proteomes" id="UP001153365"/>
    </source>
</evidence>
<dbReference type="SUPFAM" id="SSF53335">
    <property type="entry name" value="S-adenosyl-L-methionine-dependent methyltransferases"/>
    <property type="match status" value="1"/>
</dbReference>
<dbReference type="GO" id="GO:0008175">
    <property type="term" value="F:tRNA methyltransferase activity"/>
    <property type="evidence" value="ECO:0007669"/>
    <property type="project" value="TreeGrafter"/>
</dbReference>
<dbReference type="GO" id="GO:0031591">
    <property type="term" value="P:wybutosine biosynthetic process"/>
    <property type="evidence" value="ECO:0007669"/>
    <property type="project" value="TreeGrafter"/>
</dbReference>
<organism evidence="9 10">
    <name type="scientific">Phakopsora pachyrhizi</name>
    <name type="common">Asian soybean rust disease fungus</name>
    <dbReference type="NCBI Taxonomy" id="170000"/>
    <lineage>
        <taxon>Eukaryota</taxon>
        <taxon>Fungi</taxon>
        <taxon>Dikarya</taxon>
        <taxon>Basidiomycota</taxon>
        <taxon>Pucciniomycotina</taxon>
        <taxon>Pucciniomycetes</taxon>
        <taxon>Pucciniales</taxon>
        <taxon>Phakopsoraceae</taxon>
        <taxon>Phakopsora</taxon>
    </lineage>
</organism>
<dbReference type="GO" id="GO:0005737">
    <property type="term" value="C:cytoplasm"/>
    <property type="evidence" value="ECO:0007669"/>
    <property type="project" value="TreeGrafter"/>
</dbReference>
<dbReference type="Gene3D" id="3.40.50.150">
    <property type="entry name" value="Vaccinia Virus protein VP39"/>
    <property type="match status" value="1"/>
</dbReference>
<dbReference type="Pfam" id="PF02475">
    <property type="entry name" value="TRM5-TYW2_MTfase"/>
    <property type="match status" value="1"/>
</dbReference>
<keyword evidence="4" id="KW-0949">S-adenosyl-L-methionine</keyword>
<dbReference type="PANTHER" id="PTHR23245">
    <property type="entry name" value="TRNA METHYLTRANSFERASE"/>
    <property type="match status" value="1"/>
</dbReference>
<evidence type="ECO:0000256" key="7">
    <source>
        <dbReference type="SAM" id="MobiDB-lite"/>
    </source>
</evidence>
<dbReference type="AlphaFoldDB" id="A0AAV0AEX5"/>